<dbReference type="EMBL" id="JAAOIW010000010">
    <property type="protein sequence ID" value="NHN32925.1"/>
    <property type="molecule type" value="Genomic_DNA"/>
</dbReference>
<evidence type="ECO:0000313" key="1">
    <source>
        <dbReference type="EMBL" id="NHN32925.1"/>
    </source>
</evidence>
<reference evidence="1" key="1">
    <citation type="submission" date="2020-03" db="EMBL/GenBank/DDBJ databases">
        <title>Draft sequencing of Paenibacilllus sp. S3N08.</title>
        <authorList>
            <person name="Kim D.-U."/>
        </authorList>
    </citation>
    <scope>NUCLEOTIDE SEQUENCE</scope>
    <source>
        <strain evidence="1">S3N08</strain>
    </source>
</reference>
<keyword evidence="2" id="KW-1185">Reference proteome</keyword>
<proteinExistence type="predicted"/>
<name>A0ABX0JGX0_9BACL</name>
<gene>
    <name evidence="1" type="ORF">G9U52_24225</name>
</gene>
<protein>
    <submittedName>
        <fullName evidence="1">Uncharacterized protein</fullName>
    </submittedName>
</protein>
<sequence>MILYQMAKRMEQRKQLKHTIEQSQGDVAEQLVTQKEQVEAQLMTQANCWVEDGNDAFMLHTMVPEVGDMQQNTAGL</sequence>
<dbReference type="RefSeq" id="WP_166153235.1">
    <property type="nucleotide sequence ID" value="NZ_JAAOIW010000010.1"/>
</dbReference>
<evidence type="ECO:0000313" key="2">
    <source>
        <dbReference type="Proteomes" id="UP001165962"/>
    </source>
</evidence>
<dbReference type="Proteomes" id="UP001165962">
    <property type="component" value="Unassembled WGS sequence"/>
</dbReference>
<accession>A0ABX0JGX0</accession>
<organism evidence="1 2">
    <name type="scientific">Paenibacillus agricola</name>
    <dbReference type="NCBI Taxonomy" id="2716264"/>
    <lineage>
        <taxon>Bacteria</taxon>
        <taxon>Bacillati</taxon>
        <taxon>Bacillota</taxon>
        <taxon>Bacilli</taxon>
        <taxon>Bacillales</taxon>
        <taxon>Paenibacillaceae</taxon>
        <taxon>Paenibacillus</taxon>
    </lineage>
</organism>
<comment type="caution">
    <text evidence="1">The sequence shown here is derived from an EMBL/GenBank/DDBJ whole genome shotgun (WGS) entry which is preliminary data.</text>
</comment>